<proteinExistence type="predicted"/>
<feature type="compositionally biased region" description="Acidic residues" evidence="1">
    <location>
        <begin position="32"/>
        <end position="42"/>
    </location>
</feature>
<gene>
    <name evidence="3" type="ORF">PPSIR1_11475</name>
</gene>
<dbReference type="EMBL" id="ABCS01000011">
    <property type="protein sequence ID" value="EDM80393.1"/>
    <property type="molecule type" value="Genomic_DNA"/>
</dbReference>
<comment type="caution">
    <text evidence="3">The sequence shown here is derived from an EMBL/GenBank/DDBJ whole genome shotgun (WGS) entry which is preliminary data.</text>
</comment>
<dbReference type="RefSeq" id="WP_006970497.1">
    <property type="nucleotide sequence ID" value="NZ_ABCS01000011.1"/>
</dbReference>
<dbReference type="AlphaFoldDB" id="A6G198"/>
<evidence type="ECO:0000256" key="1">
    <source>
        <dbReference type="SAM" id="MobiDB-lite"/>
    </source>
</evidence>
<evidence type="ECO:0000313" key="4">
    <source>
        <dbReference type="Proteomes" id="UP000005801"/>
    </source>
</evidence>
<evidence type="ECO:0000313" key="3">
    <source>
        <dbReference type="EMBL" id="EDM80393.1"/>
    </source>
</evidence>
<reference evidence="3 4" key="1">
    <citation type="submission" date="2007-06" db="EMBL/GenBank/DDBJ databases">
        <authorList>
            <person name="Shimkets L."/>
            <person name="Ferriera S."/>
            <person name="Johnson J."/>
            <person name="Kravitz S."/>
            <person name="Beeson K."/>
            <person name="Sutton G."/>
            <person name="Rogers Y.-H."/>
            <person name="Friedman R."/>
            <person name="Frazier M."/>
            <person name="Venter J.C."/>
        </authorList>
    </citation>
    <scope>NUCLEOTIDE SEQUENCE [LARGE SCALE GENOMIC DNA]</scope>
    <source>
        <strain evidence="3 4">SIR-1</strain>
    </source>
</reference>
<evidence type="ECO:0000256" key="2">
    <source>
        <dbReference type="SAM" id="SignalP"/>
    </source>
</evidence>
<accession>A6G198</accession>
<dbReference type="Proteomes" id="UP000005801">
    <property type="component" value="Unassembled WGS sequence"/>
</dbReference>
<feature type="signal peptide" evidence="2">
    <location>
        <begin position="1"/>
        <end position="28"/>
    </location>
</feature>
<keyword evidence="2" id="KW-0732">Signal</keyword>
<feature type="chain" id="PRO_5002693525" description="Lipoprotein" evidence="2">
    <location>
        <begin position="29"/>
        <end position="382"/>
    </location>
</feature>
<sequence length="382" mass="40327">MSNTSTFRCLGPLALPLLLALGACPAGSGDDGGSEDAADEAGETGTTLPDGTHCAAGYTCWPDPAEEVVWVMKDDGNVNGPTCKSVCEGALGENCAFNACDAGRPVAYPDMASFTPVAEGLGFACKPGGCWDSVAPSEGLYLVSIDTDEEGAKSCYFPTETEQRCDTHPGNANCFGERYSAVCPCVPKPLDEACEWECPPNHTTQATWKTEGSSCVERINYWRKRACEEGWVECPPAGLPPMVECTACHECANSEAQYDSQNGAHASFGRCGEHVQGEGGGATCADVIDAFISERAPDENGVMRCQGHCGPIVAAGCQTFFWGKAQDSNFHTLNWRSCNVDTCQSYCDEHPGECFTHESSPALTCDDPGVDAEPNPDIAACG</sequence>
<name>A6G198_9BACT</name>
<protein>
    <recommendedName>
        <fullName evidence="5">Lipoprotein</fullName>
    </recommendedName>
</protein>
<feature type="region of interest" description="Disordered" evidence="1">
    <location>
        <begin position="29"/>
        <end position="49"/>
    </location>
</feature>
<evidence type="ECO:0008006" key="5">
    <source>
        <dbReference type="Google" id="ProtNLM"/>
    </source>
</evidence>
<organism evidence="3 4">
    <name type="scientific">Plesiocystis pacifica SIR-1</name>
    <dbReference type="NCBI Taxonomy" id="391625"/>
    <lineage>
        <taxon>Bacteria</taxon>
        <taxon>Pseudomonadati</taxon>
        <taxon>Myxococcota</taxon>
        <taxon>Polyangia</taxon>
        <taxon>Nannocystales</taxon>
        <taxon>Nannocystaceae</taxon>
        <taxon>Plesiocystis</taxon>
    </lineage>
</organism>
<keyword evidence="4" id="KW-1185">Reference proteome</keyword>